<dbReference type="GO" id="GO:0006635">
    <property type="term" value="P:fatty acid beta-oxidation"/>
    <property type="evidence" value="ECO:0007669"/>
    <property type="project" value="TreeGrafter"/>
</dbReference>
<dbReference type="STRING" id="195105.CN97_01280"/>
<dbReference type="Gene3D" id="1.10.1040.50">
    <property type="match status" value="1"/>
</dbReference>
<organism evidence="1 2">
    <name type="scientific">Haematobacter massiliensis</name>
    <dbReference type="NCBI Taxonomy" id="195105"/>
    <lineage>
        <taxon>Bacteria</taxon>
        <taxon>Pseudomonadati</taxon>
        <taxon>Pseudomonadota</taxon>
        <taxon>Alphaproteobacteria</taxon>
        <taxon>Rhodobacterales</taxon>
        <taxon>Paracoccaceae</taxon>
        <taxon>Haematobacter</taxon>
    </lineage>
</organism>
<dbReference type="GO" id="GO:0016509">
    <property type="term" value="F:long-chain (3S)-3-hydroxyacyl-CoA dehydrogenase (NAD+) activity"/>
    <property type="evidence" value="ECO:0007669"/>
    <property type="project" value="TreeGrafter"/>
</dbReference>
<dbReference type="eggNOG" id="COG1024">
    <property type="taxonomic scope" value="Bacteria"/>
</dbReference>
<dbReference type="PANTHER" id="PTHR43612:SF3">
    <property type="entry name" value="TRIFUNCTIONAL ENZYME SUBUNIT ALPHA, MITOCHONDRIAL"/>
    <property type="match status" value="1"/>
</dbReference>
<dbReference type="CDD" id="cd06558">
    <property type="entry name" value="crotonase-like"/>
    <property type="match status" value="1"/>
</dbReference>
<name>A0A086XZB8_9RHOB</name>
<reference evidence="1 2" key="1">
    <citation type="submission" date="2014-03" db="EMBL/GenBank/DDBJ databases">
        <title>Genome of Haematobacter massiliensis CCUG 47968.</title>
        <authorList>
            <person name="Wang D."/>
            <person name="Wang G."/>
        </authorList>
    </citation>
    <scope>NUCLEOTIDE SEQUENCE [LARGE SCALE GENOMIC DNA]</scope>
    <source>
        <strain evidence="1 2">CCUG 47968</strain>
    </source>
</reference>
<dbReference type="Proteomes" id="UP000028826">
    <property type="component" value="Unassembled WGS sequence"/>
</dbReference>
<dbReference type="InterPro" id="IPR050136">
    <property type="entry name" value="FA_oxidation_alpha_subunit"/>
</dbReference>
<dbReference type="Gene3D" id="3.90.226.10">
    <property type="entry name" value="2-enoyl-CoA Hydratase, Chain A, domain 1"/>
    <property type="match status" value="1"/>
</dbReference>
<dbReference type="SUPFAM" id="SSF52096">
    <property type="entry name" value="ClpP/crotonase"/>
    <property type="match status" value="1"/>
</dbReference>
<comment type="caution">
    <text evidence="1">The sequence shown here is derived from an EMBL/GenBank/DDBJ whole genome shotgun (WGS) entry which is preliminary data.</text>
</comment>
<sequence>MFTTDIDAEGIATVTIDMPGRSMNVIDWALTDALDAEARALAANPAVKAVVLTSGKKDFVAGADLAIMHDLYDLTPEAASGRIGTLGAMVRAFETSGKPVVGAAPGTALGGGLEILLGCTYRIAAENPKARFGLPEVTLGLLPGAGGTQRLPRIIGIPGALPVLVEGQPMTVSEALEAGILDEVVPPESLLSAAKSAIREGRVRSVQPWDEKGFALPGPAPESAEVMDLFTTWNAKVLAETGGHQPAPKAILSCVFEGTRVPIDAGLKIERDYFGTLVTGDVAPAMIWVTFEARVAAAKAGRNVTDPKGPYVTAGLSALLEETRLLRAEGVSDETLQTAASQLGMSLTPEDIRDGASGITTFKKAVDTVSLEDVKDRLLFCQVSTAATALQGGAVALAAEADYGAVMGWGFPVHLGGPIYFARHLGEEELRKRMGALEYAYGPRFVSSPVISAITDKAKP</sequence>
<protein>
    <submittedName>
        <fullName evidence="1">3-hydroxyacyl-CoA dehydrogenase</fullName>
    </submittedName>
</protein>
<dbReference type="EMBL" id="JGYG01000011">
    <property type="protein sequence ID" value="KFI27368.1"/>
    <property type="molecule type" value="Genomic_DNA"/>
</dbReference>
<dbReference type="AlphaFoldDB" id="A0A086XZB8"/>
<dbReference type="InterPro" id="IPR008927">
    <property type="entry name" value="6-PGluconate_DH-like_C_sf"/>
</dbReference>
<gene>
    <name evidence="1" type="ORF">CN97_01280</name>
</gene>
<dbReference type="GO" id="GO:0004300">
    <property type="term" value="F:enoyl-CoA hydratase activity"/>
    <property type="evidence" value="ECO:0007669"/>
    <property type="project" value="TreeGrafter"/>
</dbReference>
<keyword evidence="2" id="KW-1185">Reference proteome</keyword>
<dbReference type="Pfam" id="PF00378">
    <property type="entry name" value="ECH_1"/>
    <property type="match status" value="1"/>
</dbReference>
<evidence type="ECO:0000313" key="1">
    <source>
        <dbReference type="EMBL" id="KFI27368.1"/>
    </source>
</evidence>
<dbReference type="InterPro" id="IPR001753">
    <property type="entry name" value="Enoyl-CoA_hydra/iso"/>
</dbReference>
<accession>A0A086XZB8</accession>
<proteinExistence type="predicted"/>
<evidence type="ECO:0000313" key="2">
    <source>
        <dbReference type="Proteomes" id="UP000028826"/>
    </source>
</evidence>
<dbReference type="PANTHER" id="PTHR43612">
    <property type="entry name" value="TRIFUNCTIONAL ENZYME SUBUNIT ALPHA"/>
    <property type="match status" value="1"/>
</dbReference>
<dbReference type="InterPro" id="IPR029045">
    <property type="entry name" value="ClpP/crotonase-like_dom_sf"/>
</dbReference>
<dbReference type="SUPFAM" id="SSF48179">
    <property type="entry name" value="6-phosphogluconate dehydrogenase C-terminal domain-like"/>
    <property type="match status" value="1"/>
</dbReference>
<dbReference type="RefSeq" id="WP_051911296.1">
    <property type="nucleotide sequence ID" value="NZ_CAMIFG010000114.1"/>
</dbReference>
<dbReference type="OrthoDB" id="9771883at2"/>